<keyword evidence="6 8" id="KW-0472">Membrane</keyword>
<evidence type="ECO:0000256" key="3">
    <source>
        <dbReference type="ARBA" id="ARBA00022692"/>
    </source>
</evidence>
<dbReference type="PANTHER" id="PTHR22811">
    <property type="entry name" value="TRANSMEMBRANE EMP24 DOMAIN-CONTAINING PROTEIN"/>
    <property type="match status" value="1"/>
</dbReference>
<dbReference type="InterPro" id="IPR015720">
    <property type="entry name" value="Emp24-like"/>
</dbReference>
<evidence type="ECO:0000259" key="9">
    <source>
        <dbReference type="PROSITE" id="PS50866"/>
    </source>
</evidence>
<dbReference type="SUPFAM" id="SSF101576">
    <property type="entry name" value="Supernatant protein factor (SPF), C-terminal domain"/>
    <property type="match status" value="1"/>
</dbReference>
<dbReference type="VEuPathDB" id="FungiDB:H257_11451"/>
<dbReference type="InterPro" id="IPR010920">
    <property type="entry name" value="LSM_dom_sf"/>
</dbReference>
<evidence type="ECO:0000256" key="4">
    <source>
        <dbReference type="ARBA" id="ARBA00022729"/>
    </source>
</evidence>
<feature type="domain" description="GOLD" evidence="9">
    <location>
        <begin position="106"/>
        <end position="214"/>
    </location>
</feature>
<gene>
    <name evidence="10" type="ORF">DYB34_000399</name>
</gene>
<name>A0A3R7AHK6_APHAT</name>
<dbReference type="Pfam" id="PF01423">
    <property type="entry name" value="LSM"/>
    <property type="match status" value="1"/>
</dbReference>
<accession>A0A3R7AHK6</accession>
<organism evidence="10 11">
    <name type="scientific">Aphanomyces astaci</name>
    <name type="common">Crayfish plague agent</name>
    <dbReference type="NCBI Taxonomy" id="112090"/>
    <lineage>
        <taxon>Eukaryota</taxon>
        <taxon>Sar</taxon>
        <taxon>Stramenopiles</taxon>
        <taxon>Oomycota</taxon>
        <taxon>Saprolegniomycetes</taxon>
        <taxon>Saprolegniales</taxon>
        <taxon>Verrucalvaceae</taxon>
        <taxon>Aphanomyces</taxon>
    </lineage>
</organism>
<proteinExistence type="inferred from homology"/>
<dbReference type="InterPro" id="IPR037138">
    <property type="entry name" value="His_deacetylse_dom_sf"/>
</dbReference>
<dbReference type="InterPro" id="IPR009038">
    <property type="entry name" value="GOLD_dom"/>
</dbReference>
<dbReference type="SUPFAM" id="SSF52768">
    <property type="entry name" value="Arginase/deacetylase"/>
    <property type="match status" value="1"/>
</dbReference>
<dbReference type="CDD" id="cd06168">
    <property type="entry name" value="LSMD1"/>
    <property type="match status" value="1"/>
</dbReference>
<evidence type="ECO:0000256" key="1">
    <source>
        <dbReference type="ARBA" id="ARBA00004479"/>
    </source>
</evidence>
<dbReference type="InterPro" id="IPR034110">
    <property type="entry name" value="LSMD1_Sm"/>
</dbReference>
<dbReference type="SMART" id="SM01190">
    <property type="entry name" value="EMP24_GP25L"/>
    <property type="match status" value="2"/>
</dbReference>
<feature type="transmembrane region" description="Helical" evidence="8">
    <location>
        <begin position="516"/>
        <end position="534"/>
    </location>
</feature>
<keyword evidence="4" id="KW-0732">Signal</keyword>
<dbReference type="SUPFAM" id="SSF50182">
    <property type="entry name" value="Sm-like ribonucleoproteins"/>
    <property type="match status" value="1"/>
</dbReference>
<feature type="transmembrane region" description="Helical" evidence="8">
    <location>
        <begin position="279"/>
        <end position="301"/>
    </location>
</feature>
<dbReference type="InterPro" id="IPR023801">
    <property type="entry name" value="His_deacetylse_dom"/>
</dbReference>
<evidence type="ECO:0000256" key="8">
    <source>
        <dbReference type="SAM" id="Phobius"/>
    </source>
</evidence>
<dbReference type="Gene3D" id="3.40.800.20">
    <property type="entry name" value="Histone deacetylase domain"/>
    <property type="match status" value="1"/>
</dbReference>
<evidence type="ECO:0000256" key="5">
    <source>
        <dbReference type="ARBA" id="ARBA00022989"/>
    </source>
</evidence>
<dbReference type="Pfam" id="PF00850">
    <property type="entry name" value="Hist_deacetyl"/>
    <property type="match status" value="1"/>
</dbReference>
<evidence type="ECO:0000256" key="7">
    <source>
        <dbReference type="ARBA" id="ARBA00037847"/>
    </source>
</evidence>
<evidence type="ECO:0000313" key="11">
    <source>
        <dbReference type="Proteomes" id="UP000283543"/>
    </source>
</evidence>
<comment type="similarity">
    <text evidence="2">Belongs to the EMP24/GP25L family.</text>
</comment>
<keyword evidence="3 8" id="KW-0812">Transmembrane</keyword>
<keyword evidence="5 8" id="KW-1133">Transmembrane helix</keyword>
<sequence length="684" mass="76682">MLSTNGSVTANASVPEEAKALPKCIYDVMQLLDQVLRVEITDGRILVGLFHCLDKDKNLILTETTEYRYANNHVKQDDSPTPSVRSLGMTLIPVAAFITSVPASTRYCFNEEVKTKRTAQLRIAVLESYDPSDYGIRVTAFGPFLSSPSESQADMSFFDTIVNTPPKLSSTGAQTPSSGNSFSFNSEHRGGWYKFCVENTHTSFQKKVLFHTSYGLTTEGEWGKEDEVEAEMKQMHIKVVGQTLSNLGLLFDQIKFEQTYLAERNNRHFETLDSNSSRLFYWTLLQVLLVAVVYGTQSYFLKLWFSSNGLIGTTDRRWAMLGKAFVVVTAWLVGVSTALTVKVPGGQRECFIEHIKTKRTAYLELAVLESNDLYDIRLTAHGPYATTPSMTQKDMLFFDSLVTTASLDETSKNVQRNGFNFDTEHRGGWYKFCLGNEHSSKNGKKVDFSVRFGLTKEDELGHEDIAEASTKDMHIETVKASLAHLQDMFSSIQSEQTYYLQRDKRHSKTAEGNQSLVFWWTLVQVLLVAIVYGLQSHLMTRWFSGGGLLTSSGSSSSNSRRGVLALVDDVVVDRYVACGYALVRPPGHDALQDMGFCNFNSIAITEHYLLQTCPSSIRKVAIVDYGNGTEVAFEDDNCVYLSVLHYKSLQMQSSDWWTGHRVGVTASADPSRTSTLTTRWSWAR</sequence>
<evidence type="ECO:0000256" key="2">
    <source>
        <dbReference type="ARBA" id="ARBA00007104"/>
    </source>
</evidence>
<dbReference type="InterPro" id="IPR023696">
    <property type="entry name" value="Ureohydrolase_dom_sf"/>
</dbReference>
<dbReference type="PROSITE" id="PS50866">
    <property type="entry name" value="GOLD"/>
    <property type="match status" value="2"/>
</dbReference>
<dbReference type="InterPro" id="IPR036598">
    <property type="entry name" value="GOLD_dom_sf"/>
</dbReference>
<comment type="subcellular location">
    <subcellularLocation>
        <location evidence="7">Endomembrane system</location>
        <topology evidence="7">Single-pass membrane protein</topology>
    </subcellularLocation>
    <subcellularLocation>
        <location evidence="1">Membrane</location>
        <topology evidence="1">Single-pass type I membrane protein</topology>
    </subcellularLocation>
</comment>
<dbReference type="VEuPathDB" id="FungiDB:H257_11452"/>
<dbReference type="Proteomes" id="UP000283543">
    <property type="component" value="Unassembled WGS sequence"/>
</dbReference>
<dbReference type="EMBL" id="QUTB01011923">
    <property type="protein sequence ID" value="RHY36838.1"/>
    <property type="molecule type" value="Genomic_DNA"/>
</dbReference>
<evidence type="ECO:0000256" key="6">
    <source>
        <dbReference type="ARBA" id="ARBA00023136"/>
    </source>
</evidence>
<reference evidence="10 11" key="1">
    <citation type="submission" date="2018-08" db="EMBL/GenBank/DDBJ databases">
        <title>Aphanomyces genome sequencing and annotation.</title>
        <authorList>
            <person name="Minardi D."/>
            <person name="Oidtmann B."/>
            <person name="Van Der Giezen M."/>
            <person name="Studholme D.J."/>
        </authorList>
    </citation>
    <scope>NUCLEOTIDE SEQUENCE [LARGE SCALE GENOMIC DNA]</scope>
    <source>
        <strain evidence="10 11">Si</strain>
    </source>
</reference>
<dbReference type="GO" id="GO:0012505">
    <property type="term" value="C:endomembrane system"/>
    <property type="evidence" value="ECO:0007669"/>
    <property type="project" value="UniProtKB-SubCell"/>
</dbReference>
<comment type="caution">
    <text evidence="10">The sequence shown here is derived from an EMBL/GenBank/DDBJ whole genome shotgun (WGS) entry which is preliminary data.</text>
</comment>
<dbReference type="InterPro" id="IPR001163">
    <property type="entry name" value="Sm_dom_euk/arc"/>
</dbReference>
<protein>
    <recommendedName>
        <fullName evidence="9">GOLD domain-containing protein</fullName>
    </recommendedName>
</protein>
<dbReference type="GO" id="GO:0031417">
    <property type="term" value="C:NatC complex"/>
    <property type="evidence" value="ECO:0007669"/>
    <property type="project" value="InterPro"/>
</dbReference>
<dbReference type="Pfam" id="PF01105">
    <property type="entry name" value="EMP24_GP25L"/>
    <property type="match status" value="2"/>
</dbReference>
<dbReference type="Gene3D" id="2.30.30.100">
    <property type="match status" value="1"/>
</dbReference>
<dbReference type="AlphaFoldDB" id="A0A3R7AHK6"/>
<feature type="transmembrane region" description="Helical" evidence="8">
    <location>
        <begin position="321"/>
        <end position="341"/>
    </location>
</feature>
<dbReference type="VEuPathDB" id="FungiDB:H257_11450"/>
<evidence type="ECO:0000313" key="10">
    <source>
        <dbReference type="EMBL" id="RHY36838.1"/>
    </source>
</evidence>
<feature type="domain" description="GOLD" evidence="9">
    <location>
        <begin position="348"/>
        <end position="452"/>
    </location>
</feature>
<dbReference type="GO" id="GO:0016020">
    <property type="term" value="C:membrane"/>
    <property type="evidence" value="ECO:0007669"/>
    <property type="project" value="UniProtKB-SubCell"/>
</dbReference>